<proteinExistence type="predicted"/>
<feature type="chain" id="PRO_5032563923" description="Glycoside hydrolase family 2 catalytic domain-containing protein" evidence="1">
    <location>
        <begin position="24"/>
        <end position="1052"/>
    </location>
</feature>
<dbReference type="GO" id="GO:0005975">
    <property type="term" value="P:carbohydrate metabolic process"/>
    <property type="evidence" value="ECO:0007669"/>
    <property type="project" value="InterPro"/>
</dbReference>
<evidence type="ECO:0000256" key="1">
    <source>
        <dbReference type="SAM" id="SignalP"/>
    </source>
</evidence>
<protein>
    <recommendedName>
        <fullName evidence="2">Glycoside hydrolase family 2 catalytic domain-containing protein</fullName>
    </recommendedName>
</protein>
<feature type="signal peptide" evidence="1">
    <location>
        <begin position="1"/>
        <end position="23"/>
    </location>
</feature>
<gene>
    <name evidence="3" type="ORF">DYE49_08305</name>
</gene>
<dbReference type="Pfam" id="PF02836">
    <property type="entry name" value="Glyco_hydro_2_C"/>
    <property type="match status" value="1"/>
</dbReference>
<accession>A0A7M1XLR6</accession>
<sequence>MMLKKKLAILAAALISLTSAVSAQKITVKQDAGGWKLYDGRTPVEVKGVVWAFTPIGQSFSYNLFAQGDAFIQKMIDTDMPMLKAMGVNTIRCFTTIPPKWVEYIYTKYGIYTMVNDLLGRYGVSVNGTWYPQTDYSDYYTRQTLIEQARQTALAYKDCKGVLMYMFGNESNYGLVWSSTEIEDLPVGDQNTVKAAYLYDLLEQAMAVCKEIDPNRPVGIVNGDVGNMELIAKLCPSLDILGVNVYRGYKAYDSLYENVADVLGKPIVFTEFGADAFNDILKQEDQSAQLTYMKTQWEEIYQQSYGKGKCQNILGGYVFEWIDEWWKRYQVKNLDVHDDASWSNAGYDIDYREGVNNMSEEWFGLCAQSPLKENGINVRIPRAAYYMLQDVWKLSLYDSNTQQIARTFANLNDAVYIAKGNEKSIKQTFNENKKVEISQLNTTVQATTPVYLNAVVDDIMDGTRNWASDFRYKNSDGDINGPTVVAEASVGVKVRPFENFEGEVVIKTATGEPYTRIGDHWTSYYEDKGYLYGNNAEDDDDHLKYADVYSASFNYTNTAFDLNGYYHVGHASFEGKGDPFCISKEGFDIIGYDTYGSKAPIALEFVGHGALQGLEIIGGPEIVGGAKPQVQANYFKWIPSVGPLDGIVFNMTGAAEFASSENILLDPYAGFGGGYKASVYGETYIMPWFQLKGGILTSGSEKIGAYYIDGDREIQQVDFLDTLGAQVELGTNMFQHTYIFTKAIYRGVVADTNAAMARGSFFTSDSGSGNRFEVQLGAEFGYGDMVFKPVIRARTPLEKPMGRSLLDGSPFVVGLGNRQAVEVEAVFTYDPEGGTWFHEWNSNDIEGAPWAFSLTGLYQLYAGKTDRLCYKSNDDQEVTRNDGTTVTQKAWYDGGALDLQNNLFQVGTRWVLNPPQVPGLRAIIKANIGRLSASTGAWESAGSPEYCHFVSGGIAARYGHWIGSLDCTVNGWGAESWWRDFNMSFPLQYKLDIAYAFGTNPSFMESTNRVGLKIVGKNFGEYSSDAYHALPMGADVDGAKYMEVTTYFSIGL</sequence>
<dbReference type="SUPFAM" id="SSF51445">
    <property type="entry name" value="(Trans)glycosidases"/>
    <property type="match status" value="1"/>
</dbReference>
<dbReference type="GO" id="GO:0004553">
    <property type="term" value="F:hydrolase activity, hydrolyzing O-glycosyl compounds"/>
    <property type="evidence" value="ECO:0007669"/>
    <property type="project" value="InterPro"/>
</dbReference>
<keyword evidence="1" id="KW-0732">Signal</keyword>
<evidence type="ECO:0000259" key="2">
    <source>
        <dbReference type="Pfam" id="PF02836"/>
    </source>
</evidence>
<evidence type="ECO:0000313" key="4">
    <source>
        <dbReference type="Proteomes" id="UP000593591"/>
    </source>
</evidence>
<evidence type="ECO:0000313" key="3">
    <source>
        <dbReference type="EMBL" id="QOS40457.1"/>
    </source>
</evidence>
<dbReference type="Gene3D" id="3.20.20.80">
    <property type="entry name" value="Glycosidases"/>
    <property type="match status" value="1"/>
</dbReference>
<dbReference type="InterPro" id="IPR017853">
    <property type="entry name" value="GH"/>
</dbReference>
<name>A0A7M1XLR6_9SPIR</name>
<dbReference type="EMBL" id="CP031517">
    <property type="protein sequence ID" value="QOS40457.1"/>
    <property type="molecule type" value="Genomic_DNA"/>
</dbReference>
<organism evidence="3 4">
    <name type="scientific">Treponema rectale</name>
    <dbReference type="NCBI Taxonomy" id="744512"/>
    <lineage>
        <taxon>Bacteria</taxon>
        <taxon>Pseudomonadati</taxon>
        <taxon>Spirochaetota</taxon>
        <taxon>Spirochaetia</taxon>
        <taxon>Spirochaetales</taxon>
        <taxon>Treponemataceae</taxon>
        <taxon>Treponema</taxon>
    </lineage>
</organism>
<reference evidence="3 4" key="1">
    <citation type="submission" date="2018-08" db="EMBL/GenBank/DDBJ databases">
        <title>The first complete genome of Treponema rectale (CHPAT), a commensal spirochete of the bovine rectum.</title>
        <authorList>
            <person name="Staton G.J."/>
            <person name="Clegg S.R."/>
            <person name="Carter S.D."/>
            <person name="Radford A.D."/>
            <person name="Darby A."/>
            <person name="Hall N."/>
            <person name="Birtles R.J."/>
            <person name="Evans N.J."/>
        </authorList>
    </citation>
    <scope>NUCLEOTIDE SEQUENCE [LARGE SCALE GENOMIC DNA]</scope>
    <source>
        <strain evidence="3 4">CHPA</strain>
    </source>
</reference>
<feature type="domain" description="Glycoside hydrolase family 2 catalytic" evidence="2">
    <location>
        <begin position="67"/>
        <end position="283"/>
    </location>
</feature>
<dbReference type="AlphaFoldDB" id="A0A7M1XLR6"/>
<dbReference type="Proteomes" id="UP000593591">
    <property type="component" value="Chromosome"/>
</dbReference>
<dbReference type="KEGG" id="trc:DYE49_08305"/>
<dbReference type="InterPro" id="IPR006103">
    <property type="entry name" value="Glyco_hydro_2_cat"/>
</dbReference>